<dbReference type="AlphaFoldDB" id="A0A1Q3BGB1"/>
<feature type="compositionally biased region" description="Basic and acidic residues" evidence="2">
    <location>
        <begin position="202"/>
        <end position="214"/>
    </location>
</feature>
<feature type="region of interest" description="Disordered" evidence="2">
    <location>
        <begin position="273"/>
        <end position="294"/>
    </location>
</feature>
<feature type="compositionally biased region" description="Basic and acidic residues" evidence="2">
    <location>
        <begin position="221"/>
        <end position="231"/>
    </location>
</feature>
<dbReference type="Proteomes" id="UP000187406">
    <property type="component" value="Unassembled WGS sequence"/>
</dbReference>
<dbReference type="PANTHER" id="PTHR35317:SF23">
    <property type="entry name" value="OS04G0629600 PROTEIN"/>
    <property type="match status" value="1"/>
</dbReference>
<feature type="domain" description="CCHC-type" evidence="3">
    <location>
        <begin position="257"/>
        <end position="271"/>
    </location>
</feature>
<reference evidence="5" key="1">
    <citation type="submission" date="2016-04" db="EMBL/GenBank/DDBJ databases">
        <title>Cephalotus genome sequencing.</title>
        <authorList>
            <person name="Fukushima K."/>
            <person name="Hasebe M."/>
            <person name="Fang X."/>
        </authorList>
    </citation>
    <scope>NUCLEOTIDE SEQUENCE [LARGE SCALE GENOMIC DNA]</scope>
    <source>
        <strain evidence="5">cv. St1</strain>
    </source>
</reference>
<evidence type="ECO:0000313" key="5">
    <source>
        <dbReference type="Proteomes" id="UP000187406"/>
    </source>
</evidence>
<keyword evidence="1" id="KW-0479">Metal-binding</keyword>
<dbReference type="SMART" id="SM00343">
    <property type="entry name" value="ZnF_C2HC"/>
    <property type="match status" value="2"/>
</dbReference>
<dbReference type="GO" id="GO:0003676">
    <property type="term" value="F:nucleic acid binding"/>
    <property type="evidence" value="ECO:0007669"/>
    <property type="project" value="InterPro"/>
</dbReference>
<dbReference type="OrthoDB" id="7920740at2759"/>
<protein>
    <submittedName>
        <fullName evidence="4">UBN2 domain-containing protein</fullName>
    </submittedName>
</protein>
<dbReference type="InParanoid" id="A0A1Q3BGB1"/>
<accession>A0A1Q3BGB1</accession>
<evidence type="ECO:0000259" key="3">
    <source>
        <dbReference type="PROSITE" id="PS50158"/>
    </source>
</evidence>
<keyword evidence="1" id="KW-0862">Zinc</keyword>
<comment type="caution">
    <text evidence="4">The sequence shown here is derived from an EMBL/GenBank/DDBJ whole genome shotgun (WGS) entry which is preliminary data.</text>
</comment>
<evidence type="ECO:0000256" key="1">
    <source>
        <dbReference type="PROSITE-ProRule" id="PRU00047"/>
    </source>
</evidence>
<sequence>MTIYFKALDLWDSISERYSPPEGELPDDATAAQVKKIKEKSSKNFKALSILHSTVSETIFPRIVGVSTAKEAWDLLKEELQGSDRTRVIRLHHLKRDFAILGMKEAETVKVFLSRLMEIVNQIKTYVEEFTNKMIVEKILTSLTERFDPMIAAIEQSKDLGTLTVTELIGSLQAHEQRILKRSEDSTKTAFHAKHKDSHYVWKDSKKSNGDKGSKSKQSSSRRDNKEKKSFPECSICQGTNHLEKFCWYKNKGQIICRHCMKPGHIERNCKLKQSTTQNQPSRQQDSSLHEGSS</sequence>
<keyword evidence="1" id="KW-0863">Zinc-finger</keyword>
<dbReference type="Pfam" id="PF14223">
    <property type="entry name" value="Retrotran_gag_2"/>
    <property type="match status" value="1"/>
</dbReference>
<feature type="region of interest" description="Disordered" evidence="2">
    <location>
        <begin position="202"/>
        <end position="231"/>
    </location>
</feature>
<dbReference type="PANTHER" id="PTHR35317">
    <property type="entry name" value="OS04G0629600 PROTEIN"/>
    <property type="match status" value="1"/>
</dbReference>
<evidence type="ECO:0000313" key="4">
    <source>
        <dbReference type="EMBL" id="GAV67056.1"/>
    </source>
</evidence>
<dbReference type="EMBL" id="BDDD01000518">
    <property type="protein sequence ID" value="GAV67056.1"/>
    <property type="molecule type" value="Genomic_DNA"/>
</dbReference>
<dbReference type="InterPro" id="IPR001878">
    <property type="entry name" value="Znf_CCHC"/>
</dbReference>
<organism evidence="4 5">
    <name type="scientific">Cephalotus follicularis</name>
    <name type="common">Albany pitcher plant</name>
    <dbReference type="NCBI Taxonomy" id="3775"/>
    <lineage>
        <taxon>Eukaryota</taxon>
        <taxon>Viridiplantae</taxon>
        <taxon>Streptophyta</taxon>
        <taxon>Embryophyta</taxon>
        <taxon>Tracheophyta</taxon>
        <taxon>Spermatophyta</taxon>
        <taxon>Magnoliopsida</taxon>
        <taxon>eudicotyledons</taxon>
        <taxon>Gunneridae</taxon>
        <taxon>Pentapetalae</taxon>
        <taxon>rosids</taxon>
        <taxon>fabids</taxon>
        <taxon>Oxalidales</taxon>
        <taxon>Cephalotaceae</taxon>
        <taxon>Cephalotus</taxon>
    </lineage>
</organism>
<proteinExistence type="predicted"/>
<dbReference type="GO" id="GO:0008270">
    <property type="term" value="F:zinc ion binding"/>
    <property type="evidence" value="ECO:0007669"/>
    <property type="project" value="UniProtKB-KW"/>
</dbReference>
<dbReference type="Gene3D" id="4.10.60.10">
    <property type="entry name" value="Zinc finger, CCHC-type"/>
    <property type="match status" value="1"/>
</dbReference>
<gene>
    <name evidence="4" type="ORF">CFOL_v3_10565</name>
</gene>
<dbReference type="InterPro" id="IPR036875">
    <property type="entry name" value="Znf_CCHC_sf"/>
</dbReference>
<dbReference type="SUPFAM" id="SSF57756">
    <property type="entry name" value="Retrovirus zinc finger-like domains"/>
    <property type="match status" value="1"/>
</dbReference>
<keyword evidence="5" id="KW-1185">Reference proteome</keyword>
<evidence type="ECO:0000256" key="2">
    <source>
        <dbReference type="SAM" id="MobiDB-lite"/>
    </source>
</evidence>
<name>A0A1Q3BGB1_CEPFO</name>
<dbReference type="PROSITE" id="PS50158">
    <property type="entry name" value="ZF_CCHC"/>
    <property type="match status" value="1"/>
</dbReference>